<dbReference type="InterPro" id="IPR036864">
    <property type="entry name" value="Zn2-C6_fun-type_DNA-bd_sf"/>
</dbReference>
<proteinExistence type="predicted"/>
<dbReference type="SMART" id="SM00066">
    <property type="entry name" value="GAL4"/>
    <property type="match status" value="1"/>
</dbReference>
<dbReference type="InterPro" id="IPR007219">
    <property type="entry name" value="XnlR_reg_dom"/>
</dbReference>
<keyword evidence="4" id="KW-0812">Transmembrane</keyword>
<feature type="domain" description="Zn(2)-C6 fungal-type" evidence="5">
    <location>
        <begin position="76"/>
        <end position="106"/>
    </location>
</feature>
<feature type="transmembrane region" description="Helical" evidence="4">
    <location>
        <begin position="725"/>
        <end position="747"/>
    </location>
</feature>
<dbReference type="Pfam" id="PF00172">
    <property type="entry name" value="Zn_clus"/>
    <property type="match status" value="1"/>
</dbReference>
<evidence type="ECO:0000259" key="5">
    <source>
        <dbReference type="PROSITE" id="PS50048"/>
    </source>
</evidence>
<dbReference type="PANTHER" id="PTHR47431:SF1">
    <property type="entry name" value="ZN(II)2CYS6 TRANSCRIPTION FACTOR (EUROFUNG)"/>
    <property type="match status" value="1"/>
</dbReference>
<feature type="compositionally biased region" description="Pro residues" evidence="3">
    <location>
        <begin position="26"/>
        <end position="35"/>
    </location>
</feature>
<dbReference type="Proteomes" id="UP000279259">
    <property type="component" value="Unassembled WGS sequence"/>
</dbReference>
<dbReference type="PANTHER" id="PTHR47431">
    <property type="entry name" value="ZN(II)2CYS6 TRANSCRIPTION FACTOR (EUROFUNG)-RELATED"/>
    <property type="match status" value="1"/>
</dbReference>
<dbReference type="CDD" id="cd12148">
    <property type="entry name" value="fungal_TF_MHR"/>
    <property type="match status" value="1"/>
</dbReference>
<dbReference type="GO" id="GO:0006351">
    <property type="term" value="P:DNA-templated transcription"/>
    <property type="evidence" value="ECO:0007669"/>
    <property type="project" value="InterPro"/>
</dbReference>
<keyword evidence="4" id="KW-0472">Membrane</keyword>
<accession>A0A427YFT2</accession>
<dbReference type="Gene3D" id="4.10.240.10">
    <property type="entry name" value="Zn(2)-C6 fungal-type DNA-binding domain"/>
    <property type="match status" value="1"/>
</dbReference>
<evidence type="ECO:0000256" key="4">
    <source>
        <dbReference type="SAM" id="Phobius"/>
    </source>
</evidence>
<protein>
    <recommendedName>
        <fullName evidence="5">Zn(2)-C6 fungal-type domain-containing protein</fullName>
    </recommendedName>
</protein>
<dbReference type="GO" id="GO:0003677">
    <property type="term" value="F:DNA binding"/>
    <property type="evidence" value="ECO:0007669"/>
    <property type="project" value="InterPro"/>
</dbReference>
<keyword evidence="1" id="KW-0479">Metal-binding</keyword>
<evidence type="ECO:0000256" key="1">
    <source>
        <dbReference type="ARBA" id="ARBA00022723"/>
    </source>
</evidence>
<dbReference type="EMBL" id="RSCD01000011">
    <property type="protein sequence ID" value="RSH90031.1"/>
    <property type="molecule type" value="Genomic_DNA"/>
</dbReference>
<dbReference type="PROSITE" id="PS00463">
    <property type="entry name" value="ZN2_CY6_FUNGAL_1"/>
    <property type="match status" value="1"/>
</dbReference>
<comment type="caution">
    <text evidence="6">The sequence shown here is derived from an EMBL/GenBank/DDBJ whole genome shotgun (WGS) entry which is preliminary data.</text>
</comment>
<dbReference type="OrthoDB" id="39175at2759"/>
<evidence type="ECO:0000256" key="2">
    <source>
        <dbReference type="ARBA" id="ARBA00023242"/>
    </source>
</evidence>
<reference evidence="6 7" key="1">
    <citation type="submission" date="2018-11" db="EMBL/GenBank/DDBJ databases">
        <title>Genome sequence of Saitozyma podzolica DSM 27192.</title>
        <authorList>
            <person name="Aliyu H."/>
            <person name="Gorte O."/>
            <person name="Ochsenreither K."/>
        </authorList>
    </citation>
    <scope>NUCLEOTIDE SEQUENCE [LARGE SCALE GENOMIC DNA]</scope>
    <source>
        <strain evidence="6 7">DSM 27192</strain>
    </source>
</reference>
<dbReference type="InterPro" id="IPR001138">
    <property type="entry name" value="Zn2Cys6_DnaBD"/>
</dbReference>
<dbReference type="GO" id="GO:0000981">
    <property type="term" value="F:DNA-binding transcription factor activity, RNA polymerase II-specific"/>
    <property type="evidence" value="ECO:0007669"/>
    <property type="project" value="InterPro"/>
</dbReference>
<feature type="compositionally biased region" description="Basic and acidic residues" evidence="3">
    <location>
        <begin position="62"/>
        <end position="72"/>
    </location>
</feature>
<dbReference type="Pfam" id="PF04082">
    <property type="entry name" value="Fungal_trans"/>
    <property type="match status" value="1"/>
</dbReference>
<organism evidence="6 7">
    <name type="scientific">Saitozyma podzolica</name>
    <dbReference type="NCBI Taxonomy" id="1890683"/>
    <lineage>
        <taxon>Eukaryota</taxon>
        <taxon>Fungi</taxon>
        <taxon>Dikarya</taxon>
        <taxon>Basidiomycota</taxon>
        <taxon>Agaricomycotina</taxon>
        <taxon>Tremellomycetes</taxon>
        <taxon>Tremellales</taxon>
        <taxon>Trimorphomycetaceae</taxon>
        <taxon>Saitozyma</taxon>
    </lineage>
</organism>
<evidence type="ECO:0000256" key="3">
    <source>
        <dbReference type="SAM" id="MobiDB-lite"/>
    </source>
</evidence>
<dbReference type="STRING" id="1890683.A0A427YFT2"/>
<keyword evidence="4" id="KW-1133">Transmembrane helix</keyword>
<feature type="compositionally biased region" description="Low complexity" evidence="3">
    <location>
        <begin position="649"/>
        <end position="659"/>
    </location>
</feature>
<dbReference type="AlphaFoldDB" id="A0A427YFT2"/>
<feature type="region of interest" description="Disordered" evidence="3">
    <location>
        <begin position="1"/>
        <end position="72"/>
    </location>
</feature>
<evidence type="ECO:0000313" key="6">
    <source>
        <dbReference type="EMBL" id="RSH90031.1"/>
    </source>
</evidence>
<name>A0A427YFT2_9TREE</name>
<dbReference type="GO" id="GO:0008270">
    <property type="term" value="F:zinc ion binding"/>
    <property type="evidence" value="ECO:0007669"/>
    <property type="project" value="InterPro"/>
</dbReference>
<keyword evidence="2" id="KW-0539">Nucleus</keyword>
<evidence type="ECO:0000313" key="7">
    <source>
        <dbReference type="Proteomes" id="UP000279259"/>
    </source>
</evidence>
<dbReference type="PROSITE" id="PS50048">
    <property type="entry name" value="ZN2_CY6_FUNGAL_2"/>
    <property type="match status" value="1"/>
</dbReference>
<gene>
    <name evidence="6" type="ORF">EHS25_001364</name>
</gene>
<keyword evidence="7" id="KW-1185">Reference proteome</keyword>
<dbReference type="SUPFAM" id="SSF57701">
    <property type="entry name" value="Zn2/Cys6 DNA-binding domain"/>
    <property type="match status" value="1"/>
</dbReference>
<sequence length="974" mass="105090">MTHPHIAKTEPDPLASARDSHSSTPTPSPSPPPAGPSSHRNGNGSGHKSTAKPGVKRPAAVHKADKNDKDGPVKHACLACRSMKVKCDGVQPVCRRCERKNLECVFVKSRRGGARIRRGAGQLSALQKFLKDLDKLVSVHDPGLTPDSLDLTADTTNVVRTFSSRMDVFDAYYREVHPFLPVMPPSKWMYDILPNLAADSPFLLAAQTILTLIPHPSDPHPASAQSKALRSAASADLARRTMDLLVRTLAQAPTVECVQALAMLSMWEWGNGWDLQANWDRAERAVQVAMALGLHERDKEHSGGLAVEGFDWKADLSRRTWWVVYSAQLYAAIVSGRDPIIGPDDPRIHVDFPICSIQDNAWSNWVSTFRYCARALALVNSVYIVEQMRAWGPPGRPSAEEDEERRRRLVEVDREITEMMKLAEKSSVIDLAPGGEEEVVRNLQLSARSGLALTHIHIHRQQAFPEVSLFSKKLCGLPQAPDFSALAGQTPNLITVGVQDVPGMPDMPGMGTVSASTSTLAPISFSDILASPATSVNGSSGNPDAQLGGTTDALGTSNDVMDMDFDVDTIFPSTDAGDESWVHEFLGDIRAPWLTDAGGVASLLLPIEAEPIHFPDVPAVTATIEPIHSPPHPRDLRDLAGAGGGAHVSTGSTPASTTSTRRRGPRKAWGVDSNDRAIEPSLPATDIFPPGVSLARCATAAHTIVRLEVLHRSAAMAMFKAPPKLLPFCACGLVAGAYAFLLLALAVQAEQALDDHSDDTKSDEVDALLTNVEVILAGLNAYGVMWAGVDAMATEVRAALEAATMLSEDRSGYIRAVHETNGTLIGYLSADLNIGGGYGIFLPSRTGALLVSYSTFVNLPPLQIDLTISVPQQFPGYPYLCGVPIGPPQPVNSVYSHYNDLIRPGEAALWNISSTGEMFASWINGPSASVVRPITYFIDANDITRSLIFTADPEAFFDRFPLDFPRARLFFEPA</sequence>
<dbReference type="CDD" id="cd00067">
    <property type="entry name" value="GAL4"/>
    <property type="match status" value="1"/>
</dbReference>
<feature type="region of interest" description="Disordered" evidence="3">
    <location>
        <begin position="629"/>
        <end position="673"/>
    </location>
</feature>